<sequence>MTPAEPIPEPAGGAPVPATGLPGTPETIQVGGFSRLRYLLVLLAAASLAALWVLLTQGKWNGVGAFIVLPLFALAVWWLAGPPHRLRQVMLGPDGIELTRHTRVRTRIAADELAGIRREADALILTPADPAAFLTRHRELRPLRAGDQVRLPLS</sequence>
<protein>
    <submittedName>
        <fullName evidence="3">Uncharacterized protein</fullName>
    </submittedName>
</protein>
<accession>A0A255G6V2</accession>
<evidence type="ECO:0000256" key="1">
    <source>
        <dbReference type="SAM" id="MobiDB-lite"/>
    </source>
</evidence>
<feature type="transmembrane region" description="Helical" evidence="2">
    <location>
        <begin position="60"/>
        <end position="80"/>
    </location>
</feature>
<evidence type="ECO:0000256" key="2">
    <source>
        <dbReference type="SAM" id="Phobius"/>
    </source>
</evidence>
<keyword evidence="2" id="KW-0472">Membrane</keyword>
<proteinExistence type="predicted"/>
<name>A0A255G6V2_9ACTN</name>
<feature type="transmembrane region" description="Helical" evidence="2">
    <location>
        <begin position="36"/>
        <end position="54"/>
    </location>
</feature>
<dbReference type="EMBL" id="NMVO01000015">
    <property type="protein sequence ID" value="OYO11667.1"/>
    <property type="molecule type" value="Genomic_DNA"/>
</dbReference>
<dbReference type="OrthoDB" id="10008793at2"/>
<keyword evidence="2" id="KW-0812">Transmembrane</keyword>
<reference evidence="3 4" key="1">
    <citation type="submission" date="2017-07" db="EMBL/GenBank/DDBJ databases">
        <title>Draft whole genome sequences of clinical Proprionibacteriaceae strains.</title>
        <authorList>
            <person name="Bernier A.-M."/>
            <person name="Bernard K."/>
            <person name="Domingo M.-C."/>
        </authorList>
    </citation>
    <scope>NUCLEOTIDE SEQUENCE [LARGE SCALE GENOMIC DNA]</scope>
    <source>
        <strain evidence="3 4">NML 030167</strain>
    </source>
</reference>
<evidence type="ECO:0000313" key="4">
    <source>
        <dbReference type="Proteomes" id="UP000215896"/>
    </source>
</evidence>
<feature type="region of interest" description="Disordered" evidence="1">
    <location>
        <begin position="1"/>
        <end position="23"/>
    </location>
</feature>
<dbReference type="RefSeq" id="WP_094406088.1">
    <property type="nucleotide sequence ID" value="NZ_NMVO01000015.1"/>
</dbReference>
<dbReference type="AlphaFoldDB" id="A0A255G6V2"/>
<keyword evidence="2" id="KW-1133">Transmembrane helix</keyword>
<keyword evidence="4" id="KW-1185">Reference proteome</keyword>
<organism evidence="3 4">
    <name type="scientific">Enemella evansiae</name>
    <dbReference type="NCBI Taxonomy" id="2016499"/>
    <lineage>
        <taxon>Bacteria</taxon>
        <taxon>Bacillati</taxon>
        <taxon>Actinomycetota</taxon>
        <taxon>Actinomycetes</taxon>
        <taxon>Propionibacteriales</taxon>
        <taxon>Propionibacteriaceae</taxon>
        <taxon>Enemella</taxon>
    </lineage>
</organism>
<dbReference type="Proteomes" id="UP000215896">
    <property type="component" value="Unassembled WGS sequence"/>
</dbReference>
<evidence type="ECO:0000313" key="3">
    <source>
        <dbReference type="EMBL" id="OYO11667.1"/>
    </source>
</evidence>
<gene>
    <name evidence="3" type="ORF">CGZ94_14710</name>
</gene>
<comment type="caution">
    <text evidence="3">The sequence shown here is derived from an EMBL/GenBank/DDBJ whole genome shotgun (WGS) entry which is preliminary data.</text>
</comment>
<feature type="compositionally biased region" description="Low complexity" evidence="1">
    <location>
        <begin position="10"/>
        <end position="23"/>
    </location>
</feature>